<evidence type="ECO:0000259" key="4">
    <source>
        <dbReference type="Pfam" id="PF01814"/>
    </source>
</evidence>
<evidence type="ECO:0000313" key="6">
    <source>
        <dbReference type="Proteomes" id="UP000570514"/>
    </source>
</evidence>
<dbReference type="InterPro" id="IPR012827">
    <property type="entry name" value="Hemerythrin_metal-bd"/>
</dbReference>
<dbReference type="PANTHER" id="PTHR37164:SF1">
    <property type="entry name" value="BACTERIOHEMERYTHRIN"/>
    <property type="match status" value="1"/>
</dbReference>
<keyword evidence="2" id="KW-0479">Metal-binding</keyword>
<dbReference type="NCBIfam" id="NF033749">
    <property type="entry name" value="bact_hemeryth"/>
    <property type="match status" value="1"/>
</dbReference>
<comment type="caution">
    <text evidence="5">The sequence shown here is derived from an EMBL/GenBank/DDBJ whole genome shotgun (WGS) entry which is preliminary data.</text>
</comment>
<evidence type="ECO:0000256" key="3">
    <source>
        <dbReference type="ARBA" id="ARBA00023004"/>
    </source>
</evidence>
<dbReference type="SUPFAM" id="SSF47188">
    <property type="entry name" value="Hemerythrin-like"/>
    <property type="match status" value="1"/>
</dbReference>
<dbReference type="InterPro" id="IPR012312">
    <property type="entry name" value="Hemerythrin-like"/>
</dbReference>
<accession>A0A846N0I4</accession>
<dbReference type="Pfam" id="PF01814">
    <property type="entry name" value="Hemerythrin"/>
    <property type="match status" value="1"/>
</dbReference>
<dbReference type="RefSeq" id="WP_167083131.1">
    <property type="nucleotide sequence ID" value="NZ_BAAADC010000001.1"/>
</dbReference>
<name>A0A846N0I4_9PROT</name>
<organism evidence="5 6">
    <name type="scientific">Rhizomicrobium palustre</name>
    <dbReference type="NCBI Taxonomy" id="189966"/>
    <lineage>
        <taxon>Bacteria</taxon>
        <taxon>Pseudomonadati</taxon>
        <taxon>Pseudomonadota</taxon>
        <taxon>Alphaproteobacteria</taxon>
        <taxon>Micropepsales</taxon>
        <taxon>Micropepsaceae</taxon>
        <taxon>Rhizomicrobium</taxon>
    </lineage>
</organism>
<dbReference type="Proteomes" id="UP000570514">
    <property type="component" value="Unassembled WGS sequence"/>
</dbReference>
<reference evidence="5 6" key="1">
    <citation type="submission" date="2020-03" db="EMBL/GenBank/DDBJ databases">
        <title>Genomic Encyclopedia of Type Strains, Phase IV (KMG-IV): sequencing the most valuable type-strain genomes for metagenomic binning, comparative biology and taxonomic classification.</title>
        <authorList>
            <person name="Goeker M."/>
        </authorList>
    </citation>
    <scope>NUCLEOTIDE SEQUENCE [LARGE SCALE GENOMIC DNA]</scope>
    <source>
        <strain evidence="5 6">DSM 19867</strain>
    </source>
</reference>
<comment type="similarity">
    <text evidence="1">Belongs to the hemerythrin family.</text>
</comment>
<dbReference type="GO" id="GO:0046872">
    <property type="term" value="F:metal ion binding"/>
    <property type="evidence" value="ECO:0007669"/>
    <property type="project" value="UniProtKB-KW"/>
</dbReference>
<proteinExistence type="inferred from homology"/>
<dbReference type="InterPro" id="IPR035938">
    <property type="entry name" value="Hemerythrin-like_sf"/>
</dbReference>
<keyword evidence="6" id="KW-1185">Reference proteome</keyword>
<dbReference type="PANTHER" id="PTHR37164">
    <property type="entry name" value="BACTERIOHEMERYTHRIN"/>
    <property type="match status" value="1"/>
</dbReference>
<evidence type="ECO:0000256" key="2">
    <source>
        <dbReference type="ARBA" id="ARBA00022723"/>
    </source>
</evidence>
<feature type="domain" description="Hemerythrin-like" evidence="4">
    <location>
        <begin position="13"/>
        <end position="122"/>
    </location>
</feature>
<keyword evidence="3" id="KW-0408">Iron</keyword>
<protein>
    <submittedName>
        <fullName evidence="5">Hemerythrin</fullName>
    </submittedName>
</protein>
<evidence type="ECO:0000313" key="5">
    <source>
        <dbReference type="EMBL" id="NIK89009.1"/>
    </source>
</evidence>
<dbReference type="EMBL" id="JAASRM010000001">
    <property type="protein sequence ID" value="NIK89009.1"/>
    <property type="molecule type" value="Genomic_DNA"/>
</dbReference>
<evidence type="ECO:0000256" key="1">
    <source>
        <dbReference type="ARBA" id="ARBA00010587"/>
    </source>
</evidence>
<dbReference type="InterPro" id="IPR050669">
    <property type="entry name" value="Hemerythrin"/>
</dbReference>
<dbReference type="Gene3D" id="1.20.120.50">
    <property type="entry name" value="Hemerythrin-like"/>
    <property type="match status" value="1"/>
</dbReference>
<dbReference type="CDD" id="cd12107">
    <property type="entry name" value="Hemerythrin"/>
    <property type="match status" value="1"/>
</dbReference>
<dbReference type="AlphaFoldDB" id="A0A846N0I4"/>
<dbReference type="NCBIfam" id="TIGR02481">
    <property type="entry name" value="hemeryth_dom"/>
    <property type="match status" value="1"/>
</dbReference>
<sequence>MPLMQFNDKWLVGVAELDSQHEILLATINKLYGIALRREAIAALDGLVDDLASYVDLHCAYEEKLFTEADYPGAVRHKGEHDKLRRHIAQFAARPDKDLCLALDLLHVLKQWLTDHIMREDKAACAYLNTRGNF</sequence>
<gene>
    <name evidence="5" type="ORF">FHS83_002327</name>
</gene>